<dbReference type="EMBL" id="FP929047">
    <property type="protein sequence ID" value="CBL04632.1"/>
    <property type="molecule type" value="Genomic_DNA"/>
</dbReference>
<dbReference type="HOGENOM" id="CLU_007764_2_1_11"/>
<dbReference type="EC" id="6.5.1.2" evidence="2 14"/>
<dbReference type="SMART" id="SM00278">
    <property type="entry name" value="HhH1"/>
    <property type="match status" value="2"/>
</dbReference>
<dbReference type="GO" id="GO:0046872">
    <property type="term" value="F:metal ion binding"/>
    <property type="evidence" value="ECO:0007669"/>
    <property type="project" value="UniProtKB-KW"/>
</dbReference>
<dbReference type="GO" id="GO:0005829">
    <property type="term" value="C:cytosol"/>
    <property type="evidence" value="ECO:0007669"/>
    <property type="project" value="TreeGrafter"/>
</dbReference>
<dbReference type="SUPFAM" id="SSF52113">
    <property type="entry name" value="BRCT domain"/>
    <property type="match status" value="1"/>
</dbReference>
<dbReference type="InterPro" id="IPR018239">
    <property type="entry name" value="DNA_ligase_AS"/>
</dbReference>
<comment type="cofactor">
    <cofactor evidence="14">
        <name>Mg(2+)</name>
        <dbReference type="ChEBI" id="CHEBI:18420"/>
    </cofactor>
    <cofactor evidence="14">
        <name>Mn(2+)</name>
        <dbReference type="ChEBI" id="CHEBI:29035"/>
    </cofactor>
</comment>
<dbReference type="HAMAP" id="MF_01588">
    <property type="entry name" value="DNA_ligase_A"/>
    <property type="match status" value="1"/>
</dbReference>
<dbReference type="PIRSF" id="PIRSF001604">
    <property type="entry name" value="LigA"/>
    <property type="match status" value="1"/>
</dbReference>
<evidence type="ECO:0000256" key="15">
    <source>
        <dbReference type="RuleBase" id="RU000618"/>
    </source>
</evidence>
<feature type="domain" description="BRCT" evidence="17">
    <location>
        <begin position="646"/>
        <end position="731"/>
    </location>
</feature>
<feature type="binding site" evidence="14">
    <location>
        <position position="451"/>
    </location>
    <ligand>
        <name>Zn(2+)</name>
        <dbReference type="ChEBI" id="CHEBI:29105"/>
    </ligand>
</feature>
<evidence type="ECO:0000313" key="19">
    <source>
        <dbReference type="Proteomes" id="UP000008805"/>
    </source>
</evidence>
<evidence type="ECO:0000256" key="6">
    <source>
        <dbReference type="ARBA" id="ARBA00022723"/>
    </source>
</evidence>
<dbReference type="InterPro" id="IPR001357">
    <property type="entry name" value="BRCT_dom"/>
</dbReference>
<dbReference type="FunFam" id="2.40.50.140:FF:000012">
    <property type="entry name" value="DNA ligase"/>
    <property type="match status" value="1"/>
</dbReference>
<dbReference type="PROSITE" id="PS50172">
    <property type="entry name" value="BRCT"/>
    <property type="match status" value="1"/>
</dbReference>
<evidence type="ECO:0000256" key="12">
    <source>
        <dbReference type="ARBA" id="ARBA00034005"/>
    </source>
</evidence>
<comment type="function">
    <text evidence="1 14">DNA ligase that catalyzes the formation of phosphodiester linkages between 5'-phosphoryl and 3'-hydroxyl groups in double-stranded DNA using NAD as a coenzyme and as the energy source for the reaction. It is essential for DNA replication and repair of damaged DNA.</text>
</comment>
<evidence type="ECO:0000256" key="1">
    <source>
        <dbReference type="ARBA" id="ARBA00004067"/>
    </source>
</evidence>
<dbReference type="CDD" id="cd00114">
    <property type="entry name" value="LIGANc"/>
    <property type="match status" value="1"/>
</dbReference>
<dbReference type="SUPFAM" id="SSF50249">
    <property type="entry name" value="Nucleic acid-binding proteins"/>
    <property type="match status" value="1"/>
</dbReference>
<keyword evidence="19" id="KW-1185">Reference proteome</keyword>
<dbReference type="InterPro" id="IPR013839">
    <property type="entry name" value="DNAligase_adenylation"/>
</dbReference>
<evidence type="ECO:0000256" key="10">
    <source>
        <dbReference type="ARBA" id="ARBA00023027"/>
    </source>
</evidence>
<evidence type="ECO:0000256" key="2">
    <source>
        <dbReference type="ARBA" id="ARBA00012722"/>
    </source>
</evidence>
<dbReference type="Gene3D" id="3.30.470.30">
    <property type="entry name" value="DNA ligase/mRNA capping enzyme"/>
    <property type="match status" value="1"/>
</dbReference>
<dbReference type="InterPro" id="IPR036420">
    <property type="entry name" value="BRCT_dom_sf"/>
</dbReference>
<dbReference type="AlphaFoldDB" id="D6EA85"/>
<dbReference type="Gene3D" id="3.40.50.10190">
    <property type="entry name" value="BRCT domain"/>
    <property type="match status" value="1"/>
</dbReference>
<evidence type="ECO:0000313" key="18">
    <source>
        <dbReference type="EMBL" id="CBL04632.1"/>
    </source>
</evidence>
<keyword evidence="9 14" id="KW-0460">Magnesium</keyword>
<dbReference type="PATRIC" id="fig|657308.3.peg.1979"/>
<sequence>MAKAPNAFGAFFPMEEVKTAVENMADEQQNLLDERALAEATSDPAARIEALRREIEHHTYLYYAQDAPEISDGAFDSLMRELRELEAAHPELVDPSSPTQRVGGYVGEQFAPVRHARRMYSLDNAMDLEELDAWIERVTEAFGRMVPVVCELKIDGSSIALTYEDGRLVRAATRGDGTTGEDVTANMRTVKDVPLRLREAALGGLRDAAAPVELRGEVYMPKSSFDALNAAAVANGKQAFANPRNAAAGSLRQKDPAITANRDLSTFIYAVADERALAVEGQWELLAWLREAGFHVNPDVELCETREAVHAFCERAIERREALPYEIDGVVVKVNAFAQQESMGYTARAPRWAVAFKFPPEEKTTLLHDITVQVGRTGKLTPVAEMEPVVVAGSTVARATLHNEDEVQRKDVRVGDTVIVRKAGDVIPEVLGPVLALRPADAAVWRMPATCPSCGSPVIREEGEVDFRCISIDCPAQALERLLHWASRGAMDIDGMGEEIVSRLVESGRLTDVADYYTLDEVELALLDMGRVNKDGEPIRLGSTVAKKLVAAIDGSRARPFSRALFGLGIRHVGKTIAELLAAAYPSIEALMEASEEDLAALDGVGPKIARSVYLFLRTPDNAAVIERLRKRGVAMADEAADPDEQLPQTLEGLTFVLTGSLVESGMTRDEAGAALKARGAKVSGSVSKKTSYVVAGEAAGSKYDKAVTLGVPVLDEAALLRILETGEVPE</sequence>
<dbReference type="FunFam" id="3.30.470.30:FF:000001">
    <property type="entry name" value="DNA ligase"/>
    <property type="match status" value="1"/>
</dbReference>
<feature type="binding site" evidence="14">
    <location>
        <begin position="72"/>
        <end position="76"/>
    </location>
    <ligand>
        <name>NAD(+)</name>
        <dbReference type="ChEBI" id="CHEBI:57540"/>
    </ligand>
</feature>
<feature type="binding site" evidence="14">
    <location>
        <position position="357"/>
    </location>
    <ligand>
        <name>NAD(+)</name>
        <dbReference type="ChEBI" id="CHEBI:57540"/>
    </ligand>
</feature>
<dbReference type="GO" id="GO:0006260">
    <property type="term" value="P:DNA replication"/>
    <property type="evidence" value="ECO:0007669"/>
    <property type="project" value="UniProtKB-KW"/>
</dbReference>
<dbReference type="InterPro" id="IPR001679">
    <property type="entry name" value="DNA_ligase"/>
</dbReference>
<name>D6EA85_9ACTN</name>
<dbReference type="SUPFAM" id="SSF47781">
    <property type="entry name" value="RuvA domain 2-like"/>
    <property type="match status" value="1"/>
</dbReference>
<feature type="coiled-coil region" evidence="16">
    <location>
        <begin position="14"/>
        <end position="41"/>
    </location>
</feature>
<dbReference type="FunFam" id="3.40.50.10190:FF:000054">
    <property type="entry name" value="DNA ligase"/>
    <property type="match status" value="1"/>
</dbReference>
<evidence type="ECO:0000256" key="7">
    <source>
        <dbReference type="ARBA" id="ARBA00022763"/>
    </source>
</evidence>
<keyword evidence="4 14" id="KW-0436">Ligase</keyword>
<keyword evidence="11 14" id="KW-0234">DNA repair</keyword>
<dbReference type="Proteomes" id="UP000008805">
    <property type="component" value="Chromosome"/>
</dbReference>
<dbReference type="InterPro" id="IPR041663">
    <property type="entry name" value="DisA/LigA_HHH"/>
</dbReference>
<dbReference type="Gene3D" id="1.10.287.610">
    <property type="entry name" value="Helix hairpin bin"/>
    <property type="match status" value="1"/>
</dbReference>
<dbReference type="Gene3D" id="6.20.10.30">
    <property type="match status" value="1"/>
</dbReference>
<dbReference type="InterPro" id="IPR004150">
    <property type="entry name" value="NAD_DNA_ligase_OB"/>
</dbReference>
<evidence type="ECO:0000256" key="13">
    <source>
        <dbReference type="ARBA" id="ARBA00060881"/>
    </source>
</evidence>
<evidence type="ECO:0000256" key="16">
    <source>
        <dbReference type="SAM" id="Coils"/>
    </source>
</evidence>
<feature type="binding site" evidence="14">
    <location>
        <position position="454"/>
    </location>
    <ligand>
        <name>Zn(2+)</name>
        <dbReference type="ChEBI" id="CHEBI:29105"/>
    </ligand>
</feature>
<keyword evidence="16" id="KW-0175">Coiled coil</keyword>
<keyword evidence="7 14" id="KW-0227">DNA damage</keyword>
<dbReference type="Pfam" id="PF03119">
    <property type="entry name" value="DNA_ligase_ZBD"/>
    <property type="match status" value="1"/>
</dbReference>
<dbReference type="NCBIfam" id="NF005932">
    <property type="entry name" value="PRK07956.1"/>
    <property type="match status" value="1"/>
</dbReference>
<evidence type="ECO:0000256" key="4">
    <source>
        <dbReference type="ARBA" id="ARBA00022598"/>
    </source>
</evidence>
<feature type="binding site" evidence="14">
    <location>
        <position position="151"/>
    </location>
    <ligand>
        <name>NAD(+)</name>
        <dbReference type="ChEBI" id="CHEBI:57540"/>
    </ligand>
</feature>
<dbReference type="GO" id="GO:0003677">
    <property type="term" value="F:DNA binding"/>
    <property type="evidence" value="ECO:0007669"/>
    <property type="project" value="InterPro"/>
</dbReference>
<dbReference type="InterPro" id="IPR010994">
    <property type="entry name" value="RuvA_2-like"/>
</dbReference>
<keyword evidence="6 14" id="KW-0479">Metal-binding</keyword>
<dbReference type="Gene3D" id="2.40.50.140">
    <property type="entry name" value="Nucleic acid-binding proteins"/>
    <property type="match status" value="1"/>
</dbReference>
<reference evidence="18 19" key="2">
    <citation type="submission" date="2010-03" db="EMBL/GenBank/DDBJ databases">
        <authorList>
            <person name="Pajon A."/>
        </authorList>
    </citation>
    <scope>NUCLEOTIDE SEQUENCE [LARGE SCALE GENOMIC DNA]</scope>
    <source>
        <strain evidence="19">7-10-1-b</strain>
    </source>
</reference>
<evidence type="ECO:0000256" key="3">
    <source>
        <dbReference type="ARBA" id="ARBA00013308"/>
    </source>
</evidence>
<evidence type="ECO:0000256" key="11">
    <source>
        <dbReference type="ARBA" id="ARBA00023204"/>
    </source>
</evidence>
<dbReference type="Pfam" id="PF03120">
    <property type="entry name" value="OB_DNA_ligase"/>
    <property type="match status" value="1"/>
</dbReference>
<feature type="binding site" evidence="14">
    <location>
        <position position="469"/>
    </location>
    <ligand>
        <name>Zn(2+)</name>
        <dbReference type="ChEBI" id="CHEBI:29105"/>
    </ligand>
</feature>
<dbReference type="Pfam" id="PF22745">
    <property type="entry name" value="Nlig-Ia"/>
    <property type="match status" value="1"/>
</dbReference>
<keyword evidence="14" id="KW-0464">Manganese</keyword>
<feature type="binding site" evidence="14">
    <location>
        <position position="474"/>
    </location>
    <ligand>
        <name>Zn(2+)</name>
        <dbReference type="ChEBI" id="CHEBI:29105"/>
    </ligand>
</feature>
<proteinExistence type="inferred from homology"/>
<keyword evidence="8 14" id="KW-0862">Zinc</keyword>
<accession>D6EA85</accession>
<dbReference type="GO" id="GO:0006281">
    <property type="term" value="P:DNA repair"/>
    <property type="evidence" value="ECO:0007669"/>
    <property type="project" value="UniProtKB-KW"/>
</dbReference>
<feature type="binding site" evidence="14">
    <location>
        <position position="217"/>
    </location>
    <ligand>
        <name>NAD(+)</name>
        <dbReference type="ChEBI" id="CHEBI:57540"/>
    </ligand>
</feature>
<gene>
    <name evidence="14" type="primary">ligA</name>
    <name evidence="18" type="ORF">GPA_24930</name>
</gene>
<dbReference type="PROSITE" id="PS01055">
    <property type="entry name" value="DNA_LIGASE_N1"/>
    <property type="match status" value="1"/>
</dbReference>
<evidence type="ECO:0000256" key="9">
    <source>
        <dbReference type="ARBA" id="ARBA00022842"/>
    </source>
</evidence>
<dbReference type="InterPro" id="IPR004149">
    <property type="entry name" value="Znf_DNAligase_C4"/>
</dbReference>
<dbReference type="SMART" id="SM00292">
    <property type="entry name" value="BRCT"/>
    <property type="match status" value="1"/>
</dbReference>
<dbReference type="FunFam" id="1.10.287.610:FF:000002">
    <property type="entry name" value="DNA ligase"/>
    <property type="match status" value="1"/>
</dbReference>
<dbReference type="Pfam" id="PF00533">
    <property type="entry name" value="BRCT"/>
    <property type="match status" value="1"/>
</dbReference>
<dbReference type="PROSITE" id="PS01056">
    <property type="entry name" value="DNA_LIGASE_N2"/>
    <property type="match status" value="1"/>
</dbReference>
<dbReference type="Pfam" id="PF12826">
    <property type="entry name" value="HHH_2"/>
    <property type="match status" value="1"/>
</dbReference>
<organism evidence="18 19">
    <name type="scientific">Gordonibacter pamelaeae 7-10-1-b</name>
    <dbReference type="NCBI Taxonomy" id="657308"/>
    <lineage>
        <taxon>Bacteria</taxon>
        <taxon>Bacillati</taxon>
        <taxon>Actinomycetota</taxon>
        <taxon>Coriobacteriia</taxon>
        <taxon>Eggerthellales</taxon>
        <taxon>Eggerthellaceae</taxon>
        <taxon>Gordonibacter</taxon>
    </lineage>
</organism>
<keyword evidence="5 14" id="KW-0235">DNA replication</keyword>
<protein>
    <recommendedName>
        <fullName evidence="3 14">DNA ligase</fullName>
        <ecNumber evidence="2 14">6.5.1.2</ecNumber>
    </recommendedName>
    <alternativeName>
        <fullName evidence="14">Polydeoxyribonucleotide synthase [NAD(+)]</fullName>
    </alternativeName>
</protein>
<dbReference type="PANTHER" id="PTHR23389">
    <property type="entry name" value="CHROMOSOME TRANSMISSION FIDELITY FACTOR 18"/>
    <property type="match status" value="1"/>
</dbReference>
<keyword evidence="10 14" id="KW-0520">NAD</keyword>
<dbReference type="CDD" id="cd17748">
    <property type="entry name" value="BRCT_DNA_ligase_like"/>
    <property type="match status" value="1"/>
</dbReference>
<dbReference type="Pfam" id="PF01653">
    <property type="entry name" value="DNA_ligase_aden"/>
    <property type="match status" value="1"/>
</dbReference>
<evidence type="ECO:0000256" key="8">
    <source>
        <dbReference type="ARBA" id="ARBA00022833"/>
    </source>
</evidence>
<dbReference type="KEGG" id="gpa:GPA_24930"/>
<evidence type="ECO:0000256" key="14">
    <source>
        <dbReference type="HAMAP-Rule" id="MF_01588"/>
    </source>
</evidence>
<dbReference type="Gene3D" id="1.10.150.20">
    <property type="entry name" value="5' to 3' exonuclease, C-terminal subdomain"/>
    <property type="match status" value="2"/>
</dbReference>
<dbReference type="SMART" id="SM00532">
    <property type="entry name" value="LIGANc"/>
    <property type="match status" value="1"/>
</dbReference>
<dbReference type="FunFam" id="1.10.150.20:FF:000006">
    <property type="entry name" value="DNA ligase"/>
    <property type="match status" value="1"/>
</dbReference>
<feature type="binding site" evidence="14">
    <location>
        <begin position="121"/>
        <end position="122"/>
    </location>
    <ligand>
        <name>NAD(+)</name>
        <dbReference type="ChEBI" id="CHEBI:57540"/>
    </ligand>
</feature>
<evidence type="ECO:0000259" key="17">
    <source>
        <dbReference type="PROSITE" id="PS50172"/>
    </source>
</evidence>
<reference evidence="18 19" key="1">
    <citation type="submission" date="2010-03" db="EMBL/GenBank/DDBJ databases">
        <title>The genome sequence of Gordonibacter pamelaeae 7-10-1-bT.</title>
        <authorList>
            <consortium name="metaHIT consortium -- http://www.metahit.eu/"/>
            <person name="Pajon A."/>
            <person name="Turner K."/>
            <person name="Parkhill J."/>
            <person name="Timmis K."/>
            <person name="Oxley A."/>
            <person name="Wurdemann D."/>
        </authorList>
    </citation>
    <scope>NUCLEOTIDE SEQUENCE [LARGE SCALE GENOMIC DNA]</scope>
    <source>
        <strain evidence="19">7-10-1-b</strain>
    </source>
</reference>
<evidence type="ECO:0000256" key="5">
    <source>
        <dbReference type="ARBA" id="ARBA00022705"/>
    </source>
</evidence>
<feature type="binding site" evidence="14">
    <location>
        <position position="174"/>
    </location>
    <ligand>
        <name>NAD(+)</name>
        <dbReference type="ChEBI" id="CHEBI:57540"/>
    </ligand>
</feature>
<dbReference type="InterPro" id="IPR012340">
    <property type="entry name" value="NA-bd_OB-fold"/>
</dbReference>
<feature type="binding site" evidence="14">
    <location>
        <position position="333"/>
    </location>
    <ligand>
        <name>NAD(+)</name>
        <dbReference type="ChEBI" id="CHEBI:57540"/>
    </ligand>
</feature>
<feature type="active site" description="N6-AMP-lysine intermediate" evidence="14">
    <location>
        <position position="153"/>
    </location>
</feature>
<dbReference type="InterPro" id="IPR033136">
    <property type="entry name" value="DNA_ligase_CS"/>
</dbReference>
<dbReference type="PANTHER" id="PTHR23389:SF9">
    <property type="entry name" value="DNA LIGASE"/>
    <property type="match status" value="1"/>
</dbReference>
<dbReference type="InterPro" id="IPR013840">
    <property type="entry name" value="DNAligase_N"/>
</dbReference>
<dbReference type="SUPFAM" id="SSF56091">
    <property type="entry name" value="DNA ligase/mRNA capping enzyme, catalytic domain"/>
    <property type="match status" value="1"/>
</dbReference>
<dbReference type="NCBIfam" id="TIGR00575">
    <property type="entry name" value="dnlj"/>
    <property type="match status" value="1"/>
</dbReference>
<dbReference type="GO" id="GO:0003911">
    <property type="term" value="F:DNA ligase (NAD+) activity"/>
    <property type="evidence" value="ECO:0007669"/>
    <property type="project" value="UniProtKB-UniRule"/>
</dbReference>
<comment type="catalytic activity">
    <reaction evidence="12 14 15">
        <text>NAD(+) + (deoxyribonucleotide)n-3'-hydroxyl + 5'-phospho-(deoxyribonucleotide)m = (deoxyribonucleotide)n+m + AMP + beta-nicotinamide D-nucleotide.</text>
        <dbReference type="EC" id="6.5.1.2"/>
    </reaction>
</comment>
<comment type="similarity">
    <text evidence="13 14">Belongs to the NAD-dependent DNA ligase family. LigA subfamily.</text>
</comment>
<dbReference type="InterPro" id="IPR003583">
    <property type="entry name" value="Hlx-hairpin-Hlx_DNA-bd_motif"/>
</dbReference>